<organism evidence="2 3">
    <name type="scientific">Rhizobium azibense</name>
    <dbReference type="NCBI Taxonomy" id="1136135"/>
    <lineage>
        <taxon>Bacteria</taxon>
        <taxon>Pseudomonadati</taxon>
        <taxon>Pseudomonadota</taxon>
        <taxon>Alphaproteobacteria</taxon>
        <taxon>Hyphomicrobiales</taxon>
        <taxon>Rhizobiaceae</taxon>
        <taxon>Rhizobium/Agrobacterium group</taxon>
        <taxon>Rhizobium</taxon>
    </lineage>
</organism>
<name>A0A4R3RYH1_9HYPH</name>
<dbReference type="EMBL" id="SMBJ01000001">
    <property type="protein sequence ID" value="TCU30626.1"/>
    <property type="molecule type" value="Genomic_DNA"/>
</dbReference>
<evidence type="ECO:0000313" key="4">
    <source>
        <dbReference type="Proteomes" id="UP000295547"/>
    </source>
</evidence>
<keyword evidence="4" id="KW-1185">Reference proteome</keyword>
<evidence type="ECO:0000313" key="3">
    <source>
        <dbReference type="Proteomes" id="UP000295507"/>
    </source>
</evidence>
<dbReference type="AlphaFoldDB" id="A0A4R3RYH1"/>
<dbReference type="Proteomes" id="UP000295547">
    <property type="component" value="Unassembled WGS sequence"/>
</dbReference>
<proteinExistence type="predicted"/>
<accession>A0A4R3RYH1</accession>
<sequence>MNIGPQSPDIRRIDETIDFDTQFVDPFSGTLHRLVRRVPEFDIGVEQMIEDQLEIAFGILRIFNSPHEQPVASAQSLPRRGFPFPSQ</sequence>
<evidence type="ECO:0000313" key="2">
    <source>
        <dbReference type="EMBL" id="TCU41363.1"/>
    </source>
</evidence>
<gene>
    <name evidence="2" type="ORF">EV129_101654</name>
    <name evidence="1" type="ORF">EV130_101197</name>
</gene>
<dbReference type="Proteomes" id="UP000295507">
    <property type="component" value="Unassembled WGS sequence"/>
</dbReference>
<evidence type="ECO:0000313" key="1">
    <source>
        <dbReference type="EMBL" id="TCU30626.1"/>
    </source>
</evidence>
<protein>
    <submittedName>
        <fullName evidence="2">Uncharacterized protein</fullName>
    </submittedName>
</protein>
<reference evidence="3 4" key="1">
    <citation type="submission" date="2019-03" db="EMBL/GenBank/DDBJ databases">
        <title>Genomic Encyclopedia of Type Strains, Phase IV (KMG-V): Genome sequencing to study the core and pangenomes of soil and plant-associated prokaryotes.</title>
        <authorList>
            <person name="Whitman W."/>
        </authorList>
    </citation>
    <scope>NUCLEOTIDE SEQUENCE [LARGE SCALE GENOMIC DNA]</scope>
    <source>
        <strain evidence="1 4">Gr42</strain>
        <strain evidence="2 3">IE4868</strain>
    </source>
</reference>
<comment type="caution">
    <text evidence="2">The sequence shown here is derived from an EMBL/GenBank/DDBJ whole genome shotgun (WGS) entry which is preliminary data.</text>
</comment>
<dbReference type="EMBL" id="SMBK01000001">
    <property type="protein sequence ID" value="TCU41363.1"/>
    <property type="molecule type" value="Genomic_DNA"/>
</dbReference>